<protein>
    <recommendedName>
        <fullName evidence="2">PorV/PorQ family protein</fullName>
    </recommendedName>
</protein>
<dbReference type="Pfam" id="PF03687">
    <property type="entry name" value="UPF0164"/>
    <property type="match status" value="1"/>
</dbReference>
<dbReference type="EMBL" id="UINC01001010">
    <property type="protein sequence ID" value="SUZ67386.1"/>
    <property type="molecule type" value="Genomic_DNA"/>
</dbReference>
<dbReference type="Gene3D" id="2.40.160.60">
    <property type="entry name" value="Outer membrane protein transport protein (OMPP1/FadL/TodX)"/>
    <property type="match status" value="1"/>
</dbReference>
<reference evidence="1" key="1">
    <citation type="submission" date="2018-05" db="EMBL/GenBank/DDBJ databases">
        <authorList>
            <person name="Lanie J.A."/>
            <person name="Ng W.-L."/>
            <person name="Kazmierczak K.M."/>
            <person name="Andrzejewski T.M."/>
            <person name="Davidsen T.M."/>
            <person name="Wayne K.J."/>
            <person name="Tettelin H."/>
            <person name="Glass J.I."/>
            <person name="Rusch D."/>
            <person name="Podicherti R."/>
            <person name="Tsui H.-C.T."/>
            <person name="Winkler M.E."/>
        </authorList>
    </citation>
    <scope>NUCLEOTIDE SEQUENCE</scope>
</reference>
<organism evidence="1">
    <name type="scientific">marine metagenome</name>
    <dbReference type="NCBI Taxonomy" id="408172"/>
    <lineage>
        <taxon>unclassified sequences</taxon>
        <taxon>metagenomes</taxon>
        <taxon>ecological metagenomes</taxon>
    </lineage>
</organism>
<dbReference type="InterPro" id="IPR005362">
    <property type="entry name" value="UPF0164"/>
</dbReference>
<name>A0A381PK34_9ZZZZ</name>
<accession>A0A381PK34</accession>
<evidence type="ECO:0008006" key="2">
    <source>
        <dbReference type="Google" id="ProtNLM"/>
    </source>
</evidence>
<proteinExistence type="predicted"/>
<dbReference type="AlphaFoldDB" id="A0A381PK34"/>
<sequence length="356" mass="39480">MYSIRNHLIFISIVAINVISILNAQFDPGDIAYETDVNRRGSTAGAMLEIGVGARAEALGGAFVAIAEDPSALYWNPAGITKIKSLSLQITKTNWFIDTYFNVMDLVIPIPSSRSTLGLHIASLDYGENPVRTVFRPKGTGEYYSAMDLCTGIYWAYFITPNISTGLGAKYFNQRIWHESGSAIVADVSIFFNTPLKGFRLAGTISNLGPEFKLDGRDLTRSMDIDGRKDDYFNIDNVPIQLKTEKYPLPVLFRFGLAYELEFGEKNSLQTAMNFNHPSNNVETVDVGFEAKFFNTYFLRAGYHSLGADYAADGLTLGGGLKYKLFHSMMLTVDYSWSDWTILSSVSRLTIGISAN</sequence>
<evidence type="ECO:0000313" key="1">
    <source>
        <dbReference type="EMBL" id="SUZ67386.1"/>
    </source>
</evidence>
<dbReference type="SUPFAM" id="SSF56935">
    <property type="entry name" value="Porins"/>
    <property type="match status" value="1"/>
</dbReference>
<dbReference type="NCBIfam" id="NF033709">
    <property type="entry name" value="PorV_fam"/>
    <property type="match status" value="1"/>
</dbReference>
<gene>
    <name evidence="1" type="ORF">METZ01_LOCUS20240</name>
</gene>